<feature type="region of interest" description="Disordered" evidence="1">
    <location>
        <begin position="41"/>
        <end position="61"/>
    </location>
</feature>
<comment type="caution">
    <text evidence="2">The sequence shown here is derived from an EMBL/GenBank/DDBJ whole genome shotgun (WGS) entry which is preliminary data.</text>
</comment>
<evidence type="ECO:0000313" key="3">
    <source>
        <dbReference type="Proteomes" id="UP001500013"/>
    </source>
</evidence>
<accession>A0ABP5EBE4</accession>
<evidence type="ECO:0000313" key="2">
    <source>
        <dbReference type="EMBL" id="GAA1994072.1"/>
    </source>
</evidence>
<name>A0ABP5EBE4_9MICO</name>
<evidence type="ECO:0000256" key="1">
    <source>
        <dbReference type="SAM" id="MobiDB-lite"/>
    </source>
</evidence>
<dbReference type="Proteomes" id="UP001500013">
    <property type="component" value="Unassembled WGS sequence"/>
</dbReference>
<gene>
    <name evidence="2" type="ORF">GCM10009817_40450</name>
</gene>
<dbReference type="EMBL" id="BAAAPU010000012">
    <property type="protein sequence ID" value="GAA1994072.1"/>
    <property type="molecule type" value="Genomic_DNA"/>
</dbReference>
<organism evidence="2 3">
    <name type="scientific">Terrabacter lapilli</name>
    <dbReference type="NCBI Taxonomy" id="436231"/>
    <lineage>
        <taxon>Bacteria</taxon>
        <taxon>Bacillati</taxon>
        <taxon>Actinomycetota</taxon>
        <taxon>Actinomycetes</taxon>
        <taxon>Micrococcales</taxon>
        <taxon>Intrasporangiaceae</taxon>
        <taxon>Terrabacter</taxon>
    </lineage>
</organism>
<keyword evidence="3" id="KW-1185">Reference proteome</keyword>
<reference evidence="3" key="1">
    <citation type="journal article" date="2019" name="Int. J. Syst. Evol. Microbiol.">
        <title>The Global Catalogue of Microorganisms (GCM) 10K type strain sequencing project: providing services to taxonomists for standard genome sequencing and annotation.</title>
        <authorList>
            <consortium name="The Broad Institute Genomics Platform"/>
            <consortium name="The Broad Institute Genome Sequencing Center for Infectious Disease"/>
            <person name="Wu L."/>
            <person name="Ma J."/>
        </authorList>
    </citation>
    <scope>NUCLEOTIDE SEQUENCE [LARGE SCALE GENOMIC DNA]</scope>
    <source>
        <strain evidence="3">JCM 15628</strain>
    </source>
</reference>
<protein>
    <submittedName>
        <fullName evidence="2">Uncharacterized protein</fullName>
    </submittedName>
</protein>
<sequence length="107" mass="11794">MNDPLGLLPLAPSARHLPAQLLWVTAPTRGAHLWHTASEQVARGTTTTGDHVRHNPPENPENRAYSVLKRVLQLRILPGPYMFVLYAFGSWLTFGLRLMPDGVSGDG</sequence>
<proteinExistence type="predicted"/>